<proteinExistence type="predicted"/>
<reference evidence="1 2" key="1">
    <citation type="journal article" date="2019" name="Int. J. Syst. Evol. Microbiol.">
        <title>The Global Catalogue of Microorganisms (GCM) 10K type strain sequencing project: providing services to taxonomists for standard genome sequencing and annotation.</title>
        <authorList>
            <consortium name="The Broad Institute Genomics Platform"/>
            <consortium name="The Broad Institute Genome Sequencing Center for Infectious Disease"/>
            <person name="Wu L."/>
            <person name="Ma J."/>
        </authorList>
    </citation>
    <scope>NUCLEOTIDE SEQUENCE [LARGE SCALE GENOMIC DNA]</scope>
    <source>
        <strain evidence="1 2">CGMCC 1.15824</strain>
    </source>
</reference>
<dbReference type="EMBL" id="JBHSJG010000036">
    <property type="protein sequence ID" value="MFC4988467.1"/>
    <property type="molecule type" value="Genomic_DNA"/>
</dbReference>
<dbReference type="AlphaFoldDB" id="A0ABD5QFD8"/>
<gene>
    <name evidence="1" type="ORF">ACFPFO_11990</name>
</gene>
<accession>A0ABD5QFD8</accession>
<organism evidence="1 2">
    <name type="scientific">Saliphagus infecundisoli</name>
    <dbReference type="NCBI Taxonomy" id="1849069"/>
    <lineage>
        <taxon>Archaea</taxon>
        <taxon>Methanobacteriati</taxon>
        <taxon>Methanobacteriota</taxon>
        <taxon>Stenosarchaea group</taxon>
        <taxon>Halobacteria</taxon>
        <taxon>Halobacteriales</taxon>
        <taxon>Natrialbaceae</taxon>
        <taxon>Saliphagus</taxon>
    </lineage>
</organism>
<dbReference type="Pfam" id="PF06348">
    <property type="entry name" value="DUF1059"/>
    <property type="match status" value="1"/>
</dbReference>
<dbReference type="Proteomes" id="UP001595925">
    <property type="component" value="Unassembled WGS sequence"/>
</dbReference>
<name>A0ABD5QFD8_9EURY</name>
<evidence type="ECO:0000313" key="2">
    <source>
        <dbReference type="Proteomes" id="UP001595925"/>
    </source>
</evidence>
<dbReference type="InterPro" id="IPR009409">
    <property type="entry name" value="DUF1059"/>
</dbReference>
<sequence length="53" mass="6189">MAYQVECVQYGCEFETRAETEREAADAMRHHTDEEHANMDLADEEIREAITEL</sequence>
<evidence type="ECO:0000313" key="1">
    <source>
        <dbReference type="EMBL" id="MFC4988467.1"/>
    </source>
</evidence>
<comment type="caution">
    <text evidence="1">The sequence shown here is derived from an EMBL/GenBank/DDBJ whole genome shotgun (WGS) entry which is preliminary data.</text>
</comment>
<protein>
    <submittedName>
        <fullName evidence="1">DUF1059 domain-containing protein</fullName>
    </submittedName>
</protein>
<dbReference type="RefSeq" id="WP_114575822.1">
    <property type="nucleotide sequence ID" value="NZ_JAIVEF010000001.1"/>
</dbReference>
<keyword evidence="2" id="KW-1185">Reference proteome</keyword>